<proteinExistence type="predicted"/>
<dbReference type="PANTHER" id="PTHR47618">
    <property type="entry name" value="BIFUNCTIONAL OLIGORIBONUCLEASE AND PAP PHOSPHATASE NRNA"/>
    <property type="match status" value="1"/>
</dbReference>
<dbReference type="AlphaFoldDB" id="A0A318EQ58"/>
<dbReference type="Pfam" id="PF01368">
    <property type="entry name" value="DHH"/>
    <property type="match status" value="1"/>
</dbReference>
<keyword evidence="2" id="KW-0378">Hydrolase</keyword>
<accession>A0A318EQ58</accession>
<dbReference type="Gene3D" id="3.90.1640.10">
    <property type="entry name" value="inorganic pyrophosphatase (n-terminal core)"/>
    <property type="match status" value="1"/>
</dbReference>
<dbReference type="PANTHER" id="PTHR47618:SF1">
    <property type="entry name" value="BIFUNCTIONAL OLIGORIBONUCLEASE AND PAP PHOSPHATASE NRNA"/>
    <property type="match status" value="1"/>
</dbReference>
<dbReference type="GO" id="GO:0016787">
    <property type="term" value="F:hydrolase activity"/>
    <property type="evidence" value="ECO:0007669"/>
    <property type="project" value="UniProtKB-KW"/>
</dbReference>
<dbReference type="InterPro" id="IPR038763">
    <property type="entry name" value="DHH_sf"/>
</dbReference>
<dbReference type="EMBL" id="QICS01000008">
    <property type="protein sequence ID" value="PXV88282.1"/>
    <property type="molecule type" value="Genomic_DNA"/>
</dbReference>
<dbReference type="RefSeq" id="WP_110291337.1">
    <property type="nucleotide sequence ID" value="NZ_QICS01000008.1"/>
</dbReference>
<feature type="domain" description="DDH" evidence="1">
    <location>
        <begin position="16"/>
        <end position="158"/>
    </location>
</feature>
<sequence>MTKLDNILSNISSNYVYIQTHNFPDPDAIASAYGLQKLLENKNISSSICYMGRIDRLSTAKMIEELGITLFNIKDVHNMTENDEIILVDSQKGNINVEDIIGHEVICIDHHPLNEASEYKFADIRKDVGACASIVGEYFIENHIPIDKMTATALIYGIKIDTANLSRGVSKLDLDMFYYLYTKCNMDIVRRLEHSVLQIDDLHAYANAINNIDIVEGISFANTGMDCPEALIATISDFMMSISNVYLSIVYARKVEGLKLSVRSKFSTCDAGELCKSALMGFGNGGGHAHMAGGFVPFTGDDKQEERLIAEIKERFLLHAKNQVQLHNK</sequence>
<evidence type="ECO:0000313" key="2">
    <source>
        <dbReference type="EMBL" id="PXV88282.1"/>
    </source>
</evidence>
<dbReference type="Gene3D" id="3.10.310.30">
    <property type="match status" value="1"/>
</dbReference>
<organism evidence="2 3">
    <name type="scientific">Lachnotalea glycerini</name>
    <dbReference type="NCBI Taxonomy" id="1763509"/>
    <lineage>
        <taxon>Bacteria</taxon>
        <taxon>Bacillati</taxon>
        <taxon>Bacillota</taxon>
        <taxon>Clostridia</taxon>
        <taxon>Lachnospirales</taxon>
        <taxon>Lachnospiraceae</taxon>
        <taxon>Lachnotalea</taxon>
    </lineage>
</organism>
<dbReference type="InterPro" id="IPR001667">
    <property type="entry name" value="DDH_dom"/>
</dbReference>
<protein>
    <submittedName>
        <fullName evidence="2">NanoRNase/pAp phosphatase (C-di-AMP/oligoRNAs hydrolase)</fullName>
    </submittedName>
</protein>
<evidence type="ECO:0000259" key="1">
    <source>
        <dbReference type="Pfam" id="PF01368"/>
    </source>
</evidence>
<name>A0A318EQ58_9FIRM</name>
<comment type="caution">
    <text evidence="2">The sequence shown here is derived from an EMBL/GenBank/DDBJ whole genome shotgun (WGS) entry which is preliminary data.</text>
</comment>
<dbReference type="Proteomes" id="UP000247523">
    <property type="component" value="Unassembled WGS sequence"/>
</dbReference>
<gene>
    <name evidence="2" type="ORF">C8E03_1083</name>
</gene>
<dbReference type="SUPFAM" id="SSF64182">
    <property type="entry name" value="DHH phosphoesterases"/>
    <property type="match status" value="1"/>
</dbReference>
<reference evidence="2 3" key="1">
    <citation type="submission" date="2018-05" db="EMBL/GenBank/DDBJ databases">
        <title>Genomic Encyclopedia of Type Strains, Phase IV (KMG-IV): sequencing the most valuable type-strain genomes for metagenomic binning, comparative biology and taxonomic classification.</title>
        <authorList>
            <person name="Goeker M."/>
        </authorList>
    </citation>
    <scope>NUCLEOTIDE SEQUENCE [LARGE SCALE GENOMIC DNA]</scope>
    <source>
        <strain evidence="2 3">DSM 28816</strain>
    </source>
</reference>
<evidence type="ECO:0000313" key="3">
    <source>
        <dbReference type="Proteomes" id="UP000247523"/>
    </source>
</evidence>
<dbReference type="InterPro" id="IPR051319">
    <property type="entry name" value="Oligoribo/pAp-PDE_c-di-AMP_PDE"/>
</dbReference>